<evidence type="ECO:0000313" key="3">
    <source>
        <dbReference type="Proteomes" id="UP000180098"/>
    </source>
</evidence>
<dbReference type="SMART" id="SM00028">
    <property type="entry name" value="TPR"/>
    <property type="match status" value="5"/>
</dbReference>
<evidence type="ECO:0000256" key="1">
    <source>
        <dbReference type="PROSITE-ProRule" id="PRU00339"/>
    </source>
</evidence>
<dbReference type="RefSeq" id="WP_071311743.1">
    <property type="nucleotide sequence ID" value="NZ_MLQQ01000001.1"/>
</dbReference>
<dbReference type="InterPro" id="IPR019734">
    <property type="entry name" value="TPR_rpt"/>
</dbReference>
<keyword evidence="3" id="KW-1185">Reference proteome</keyword>
<sequence length="351" mass="41957">MEKWVHNWHSRYSKLKKMVQKNSQFNENLYEELAKECGALLETWMEMEDKLDDIKEMKATEQPIQKEILDPNKIEGLKYFNFELFDKAINSLKTEISKEREYELVLYLYLGFSYLYEGKFDEGKETFLFVLQTSLNSLEKHFAYVGLGCLYGRFHKYEEAIHYFEKADTLYNNIDVPYNIGMAFVMLNKFDLAIPYLKKTVTSNPEDGEALYFLGHCYLKIGDETQAFEAWYTALQILEYKDLLITIAYEFEKCGYYSAAIHCYKRLEALGFQESWVHHGIAWNYGLLEQKDIAVPMFEKLLETYTQEENIWISYLWLLSKWEEEVRFNEWQKKCQQHKIKHPLIDKIMKS</sequence>
<keyword evidence="1" id="KW-0802">TPR repeat</keyword>
<dbReference type="PANTHER" id="PTHR44749:SF1">
    <property type="entry name" value="TETRATRICOPEPTIDE-LIKE HELICAL DOMAIN-CONTAINING PROTEIN"/>
    <property type="match status" value="1"/>
</dbReference>
<organism evidence="2 3">
    <name type="scientific">Anaerobacillus arseniciselenatis</name>
    <dbReference type="NCBI Taxonomy" id="85682"/>
    <lineage>
        <taxon>Bacteria</taxon>
        <taxon>Bacillati</taxon>
        <taxon>Bacillota</taxon>
        <taxon>Bacilli</taxon>
        <taxon>Bacillales</taxon>
        <taxon>Bacillaceae</taxon>
        <taxon>Anaerobacillus</taxon>
    </lineage>
</organism>
<reference evidence="2 3" key="1">
    <citation type="submission" date="2016-10" db="EMBL/GenBank/DDBJ databases">
        <title>Draft genome sequences of four alkaliphilic bacteria belonging to the Anaerobacillus genus.</title>
        <authorList>
            <person name="Bassil N.M."/>
            <person name="Lloyd J.R."/>
        </authorList>
    </citation>
    <scope>NUCLEOTIDE SEQUENCE [LARGE SCALE GENOMIC DNA]</scope>
    <source>
        <strain evidence="2 3">DSM 15340</strain>
    </source>
</reference>
<name>A0A1S2LTI3_9BACI</name>
<dbReference type="InterPro" id="IPR011990">
    <property type="entry name" value="TPR-like_helical_dom_sf"/>
</dbReference>
<dbReference type="Pfam" id="PF13181">
    <property type="entry name" value="TPR_8"/>
    <property type="match status" value="1"/>
</dbReference>
<dbReference type="Gene3D" id="1.25.40.10">
    <property type="entry name" value="Tetratricopeptide repeat domain"/>
    <property type="match status" value="1"/>
</dbReference>
<proteinExistence type="predicted"/>
<dbReference type="AlphaFoldDB" id="A0A1S2LTI3"/>
<dbReference type="Proteomes" id="UP000180098">
    <property type="component" value="Unassembled WGS sequence"/>
</dbReference>
<evidence type="ECO:0000313" key="2">
    <source>
        <dbReference type="EMBL" id="OIJ15818.1"/>
    </source>
</evidence>
<dbReference type="EMBL" id="MLQQ01000001">
    <property type="protein sequence ID" value="OIJ15818.1"/>
    <property type="molecule type" value="Genomic_DNA"/>
</dbReference>
<feature type="repeat" description="TPR" evidence="1">
    <location>
        <begin position="174"/>
        <end position="207"/>
    </location>
</feature>
<dbReference type="SUPFAM" id="SSF48452">
    <property type="entry name" value="TPR-like"/>
    <property type="match status" value="2"/>
</dbReference>
<gene>
    <name evidence="2" type="ORF">BKP35_02165</name>
</gene>
<feature type="repeat" description="TPR" evidence="1">
    <location>
        <begin position="208"/>
        <end position="241"/>
    </location>
</feature>
<dbReference type="PROSITE" id="PS50005">
    <property type="entry name" value="TPR"/>
    <property type="match status" value="2"/>
</dbReference>
<dbReference type="GO" id="GO:0045892">
    <property type="term" value="P:negative regulation of DNA-templated transcription"/>
    <property type="evidence" value="ECO:0007669"/>
    <property type="project" value="InterPro"/>
</dbReference>
<accession>A0A1S2LTI3</accession>
<protein>
    <submittedName>
        <fullName evidence="2">Uncharacterized protein</fullName>
    </submittedName>
</protein>
<dbReference type="InterPro" id="IPR044650">
    <property type="entry name" value="SRFR1-like"/>
</dbReference>
<dbReference type="Pfam" id="PF13432">
    <property type="entry name" value="TPR_16"/>
    <property type="match status" value="1"/>
</dbReference>
<comment type="caution">
    <text evidence="2">The sequence shown here is derived from an EMBL/GenBank/DDBJ whole genome shotgun (WGS) entry which is preliminary data.</text>
</comment>
<dbReference type="PANTHER" id="PTHR44749">
    <property type="entry name" value="SUPPRESSOR OF RPS4-RLD 1"/>
    <property type="match status" value="1"/>
</dbReference>